<evidence type="ECO:0000313" key="2">
    <source>
        <dbReference type="Proteomes" id="UP000000600"/>
    </source>
</evidence>
<accession>A0DP17</accession>
<protein>
    <submittedName>
        <fullName evidence="1">Uncharacterized protein</fullName>
    </submittedName>
</protein>
<dbReference type="OrthoDB" id="10512401at2759"/>
<dbReference type="Proteomes" id="UP000000600">
    <property type="component" value="Unassembled WGS sequence"/>
</dbReference>
<name>A0DP17_PARTE</name>
<reference evidence="1 2" key="1">
    <citation type="journal article" date="2006" name="Nature">
        <title>Global trends of whole-genome duplications revealed by the ciliate Paramecium tetraurelia.</title>
        <authorList>
            <consortium name="Genoscope"/>
            <person name="Aury J.-M."/>
            <person name="Jaillon O."/>
            <person name="Duret L."/>
            <person name="Noel B."/>
            <person name="Jubin C."/>
            <person name="Porcel B.M."/>
            <person name="Segurens B."/>
            <person name="Daubin V."/>
            <person name="Anthouard V."/>
            <person name="Aiach N."/>
            <person name="Arnaiz O."/>
            <person name="Billaut A."/>
            <person name="Beisson J."/>
            <person name="Blanc I."/>
            <person name="Bouhouche K."/>
            <person name="Camara F."/>
            <person name="Duharcourt S."/>
            <person name="Guigo R."/>
            <person name="Gogendeau D."/>
            <person name="Katinka M."/>
            <person name="Keller A.-M."/>
            <person name="Kissmehl R."/>
            <person name="Klotz C."/>
            <person name="Koll F."/>
            <person name="Le Moue A."/>
            <person name="Lepere C."/>
            <person name="Malinsky S."/>
            <person name="Nowacki M."/>
            <person name="Nowak J.K."/>
            <person name="Plattner H."/>
            <person name="Poulain J."/>
            <person name="Ruiz F."/>
            <person name="Serrano V."/>
            <person name="Zagulski M."/>
            <person name="Dessen P."/>
            <person name="Betermier M."/>
            <person name="Weissenbach J."/>
            <person name="Scarpelli C."/>
            <person name="Schachter V."/>
            <person name="Sperling L."/>
            <person name="Meyer E."/>
            <person name="Cohen J."/>
            <person name="Wincker P."/>
        </authorList>
    </citation>
    <scope>NUCLEOTIDE SEQUENCE [LARGE SCALE GENOMIC DNA]</scope>
    <source>
        <strain evidence="1 2">Stock d4-2</strain>
    </source>
</reference>
<proteinExistence type="predicted"/>
<keyword evidence="2" id="KW-1185">Reference proteome</keyword>
<dbReference type="EMBL" id="CT868518">
    <property type="protein sequence ID" value="CAK84784.1"/>
    <property type="molecule type" value="Genomic_DNA"/>
</dbReference>
<dbReference type="InParanoid" id="A0DP17"/>
<dbReference type="RefSeq" id="XP_001452181.1">
    <property type="nucleotide sequence ID" value="XM_001452144.1"/>
</dbReference>
<dbReference type="KEGG" id="ptm:GSPATT00018980001"/>
<sequence length="114" mass="13716">MIIRKFETNPLIYQNKISNHFEDTEISKINIFEYQANTIFEDRNKTGINEKKFFREVMGAINQQIKVTDHPCGLILQTFLNYIINYTGPQVWFRDLFTDSEEKRITHYENVIYQ</sequence>
<evidence type="ECO:0000313" key="1">
    <source>
        <dbReference type="EMBL" id="CAK84784.1"/>
    </source>
</evidence>
<dbReference type="HOGENOM" id="CLU_2125881_0_0_1"/>
<gene>
    <name evidence="1" type="ORF">GSPATT00018980001</name>
</gene>
<dbReference type="AlphaFoldDB" id="A0DP17"/>
<dbReference type="GeneID" id="5037966"/>
<organism evidence="1 2">
    <name type="scientific">Paramecium tetraurelia</name>
    <dbReference type="NCBI Taxonomy" id="5888"/>
    <lineage>
        <taxon>Eukaryota</taxon>
        <taxon>Sar</taxon>
        <taxon>Alveolata</taxon>
        <taxon>Ciliophora</taxon>
        <taxon>Intramacronucleata</taxon>
        <taxon>Oligohymenophorea</taxon>
        <taxon>Peniculida</taxon>
        <taxon>Parameciidae</taxon>
        <taxon>Paramecium</taxon>
    </lineage>
</organism>